<name>A0ABT3B707_9CYAN</name>
<accession>A0ABT3B707</accession>
<dbReference type="Pfam" id="PF05685">
    <property type="entry name" value="Uma2"/>
    <property type="match status" value="1"/>
</dbReference>
<evidence type="ECO:0000313" key="2">
    <source>
        <dbReference type="EMBL" id="MCV3217162.1"/>
    </source>
</evidence>
<keyword evidence="2" id="KW-0378">Hydrolase</keyword>
<dbReference type="PANTHER" id="PTHR34107">
    <property type="entry name" value="SLL0198 PROTEIN-RELATED"/>
    <property type="match status" value="1"/>
</dbReference>
<evidence type="ECO:0000259" key="1">
    <source>
        <dbReference type="Pfam" id="PF05685"/>
    </source>
</evidence>
<evidence type="ECO:0000313" key="3">
    <source>
        <dbReference type="Proteomes" id="UP001526143"/>
    </source>
</evidence>
<dbReference type="EMBL" id="JAOWRF010000387">
    <property type="protein sequence ID" value="MCV3217162.1"/>
    <property type="molecule type" value="Genomic_DNA"/>
</dbReference>
<comment type="caution">
    <text evidence="2">The sequence shown here is derived from an EMBL/GenBank/DDBJ whole genome shotgun (WGS) entry which is preliminary data.</text>
</comment>
<dbReference type="Gene3D" id="3.90.1570.10">
    <property type="entry name" value="tt1808, chain A"/>
    <property type="match status" value="1"/>
</dbReference>
<dbReference type="CDD" id="cd06260">
    <property type="entry name" value="DUF820-like"/>
    <property type="match status" value="1"/>
</dbReference>
<reference evidence="2 3" key="1">
    <citation type="submission" date="2022-10" db="EMBL/GenBank/DDBJ databases">
        <title>Identification of biosynthetic pathway for the production of the potent trypsin inhibitor radiosumin.</title>
        <authorList>
            <person name="Fewer D.P."/>
            <person name="Delbaje E."/>
            <person name="Ouyang X."/>
            <person name="Agostino P.D."/>
            <person name="Wahlsten M."/>
            <person name="Jokela J."/>
            <person name="Permi P."/>
            <person name="Haapaniemi E."/>
            <person name="Koistinen H."/>
        </authorList>
    </citation>
    <scope>NUCLEOTIDE SEQUENCE [LARGE SCALE GENOMIC DNA]</scope>
    <source>
        <strain evidence="2 3">NIES-515</strain>
    </source>
</reference>
<feature type="domain" description="Putative restriction endonuclease" evidence="1">
    <location>
        <begin position="17"/>
        <end position="186"/>
    </location>
</feature>
<gene>
    <name evidence="2" type="ORF">OGM63_27250</name>
</gene>
<keyword evidence="2" id="KW-0255">Endonuclease</keyword>
<sequence>MTALIVNLHPVIELTSEQFFQLCQNNRDLRFERTFEGELIIMPPTGWETGNKNSKLTQRLGNWADADGTGLAFDSSTGFKLPNGANRSPDASWVKRERIETLNPNPARFMPLAPDFAVELRSASDTLETLRQKMQEYINCGVRLAWLIDPQNQRVEIYRPEQDVEILQSPASLSGEDVLPRFVLDLTQILT</sequence>
<dbReference type="InterPro" id="IPR008538">
    <property type="entry name" value="Uma2"/>
</dbReference>
<dbReference type="RefSeq" id="WP_263748859.1">
    <property type="nucleotide sequence ID" value="NZ_JAOWRF010000387.1"/>
</dbReference>
<dbReference type="PANTHER" id="PTHR34107:SF7">
    <property type="entry name" value="SLR2092 PROTEIN"/>
    <property type="match status" value="1"/>
</dbReference>
<keyword evidence="3" id="KW-1185">Reference proteome</keyword>
<dbReference type="GO" id="GO:0004519">
    <property type="term" value="F:endonuclease activity"/>
    <property type="evidence" value="ECO:0007669"/>
    <property type="project" value="UniProtKB-KW"/>
</dbReference>
<protein>
    <submittedName>
        <fullName evidence="2">Uma2 family endonuclease</fullName>
    </submittedName>
</protein>
<dbReference type="InterPro" id="IPR011335">
    <property type="entry name" value="Restrct_endonuc-II-like"/>
</dbReference>
<dbReference type="SUPFAM" id="SSF52980">
    <property type="entry name" value="Restriction endonuclease-like"/>
    <property type="match status" value="1"/>
</dbReference>
<proteinExistence type="predicted"/>
<dbReference type="Proteomes" id="UP001526143">
    <property type="component" value="Unassembled WGS sequence"/>
</dbReference>
<dbReference type="InterPro" id="IPR012296">
    <property type="entry name" value="Nuclease_put_TT1808"/>
</dbReference>
<organism evidence="2 3">
    <name type="scientific">Plectonema radiosum NIES-515</name>
    <dbReference type="NCBI Taxonomy" id="2986073"/>
    <lineage>
        <taxon>Bacteria</taxon>
        <taxon>Bacillati</taxon>
        <taxon>Cyanobacteriota</taxon>
        <taxon>Cyanophyceae</taxon>
        <taxon>Oscillatoriophycideae</taxon>
        <taxon>Oscillatoriales</taxon>
        <taxon>Microcoleaceae</taxon>
        <taxon>Plectonema</taxon>
    </lineage>
</organism>
<keyword evidence="2" id="KW-0540">Nuclease</keyword>